<accession>A0AAP3END5</accession>
<dbReference type="PANTHER" id="PTHR30061">
    <property type="entry name" value="MALTOSE-BINDING PERIPLASMIC PROTEIN"/>
    <property type="match status" value="1"/>
</dbReference>
<keyword evidence="3" id="KW-0732">Signal</keyword>
<dbReference type="AlphaFoldDB" id="A0AAP3END5"/>
<gene>
    <name evidence="4" type="ORF">OFN31_30950</name>
</gene>
<evidence type="ECO:0000313" key="4">
    <source>
        <dbReference type="EMBL" id="MCV5626052.1"/>
    </source>
</evidence>
<dbReference type="EMBL" id="JAOVKC010001122">
    <property type="protein sequence ID" value="MCV5626052.1"/>
    <property type="molecule type" value="Genomic_DNA"/>
</dbReference>
<dbReference type="GO" id="GO:0042956">
    <property type="term" value="P:maltodextrin transmembrane transport"/>
    <property type="evidence" value="ECO:0007669"/>
    <property type="project" value="TreeGrafter"/>
</dbReference>
<dbReference type="GO" id="GO:1901982">
    <property type="term" value="F:maltose binding"/>
    <property type="evidence" value="ECO:0007669"/>
    <property type="project" value="TreeGrafter"/>
</dbReference>
<evidence type="ECO:0000256" key="3">
    <source>
        <dbReference type="ARBA" id="ARBA00022729"/>
    </source>
</evidence>
<evidence type="ECO:0000256" key="2">
    <source>
        <dbReference type="ARBA" id="ARBA00022448"/>
    </source>
</evidence>
<evidence type="ECO:0000313" key="5">
    <source>
        <dbReference type="Proteomes" id="UP001208624"/>
    </source>
</evidence>
<comment type="similarity">
    <text evidence="1">Belongs to the bacterial solute-binding protein 1 family.</text>
</comment>
<comment type="caution">
    <text evidence="4">The sequence shown here is derived from an EMBL/GenBank/DDBJ whole genome shotgun (WGS) entry which is preliminary data.</text>
</comment>
<feature type="non-terminal residue" evidence="4">
    <location>
        <position position="88"/>
    </location>
</feature>
<dbReference type="GO" id="GO:0055052">
    <property type="term" value="C:ATP-binding cassette (ABC) transporter complex, substrate-binding subunit-containing"/>
    <property type="evidence" value="ECO:0007669"/>
    <property type="project" value="TreeGrafter"/>
</dbReference>
<dbReference type="Pfam" id="PF01547">
    <property type="entry name" value="SBP_bac_1"/>
    <property type="match status" value="1"/>
</dbReference>
<name>A0AAP3END5_ECOLX</name>
<organism evidence="4 5">
    <name type="scientific">Escherichia coli</name>
    <dbReference type="NCBI Taxonomy" id="562"/>
    <lineage>
        <taxon>Bacteria</taxon>
        <taxon>Pseudomonadati</taxon>
        <taxon>Pseudomonadota</taxon>
        <taxon>Gammaproteobacteria</taxon>
        <taxon>Enterobacterales</taxon>
        <taxon>Enterobacteriaceae</taxon>
        <taxon>Escherichia</taxon>
    </lineage>
</organism>
<reference evidence="4" key="1">
    <citation type="submission" date="2023-06" db="EMBL/GenBank/DDBJ databases">
        <title>Deciphering the underlying mechanisms mediating the transmission of blaNDM gene from human to animals in China.</title>
        <authorList>
            <person name="Chen K."/>
            <person name="Chen S."/>
        </authorList>
    </citation>
    <scope>NUCLEOTIDE SEQUENCE</scope>
    <source>
        <strain evidence="4">1199</strain>
    </source>
</reference>
<dbReference type="Gene3D" id="3.40.190.10">
    <property type="entry name" value="Periplasmic binding protein-like II"/>
    <property type="match status" value="1"/>
</dbReference>
<keyword evidence="2" id="KW-0813">Transport</keyword>
<sequence length="88" mass="9626">WAYDTPYFSYPLVADNGGYAFKKTATGYDVKDTGVKNAGAKMGVGYISEMIKSGHLEKGLDYGVMDAKFNKGEVAMMINGPWAWSNLD</sequence>
<dbReference type="SUPFAM" id="SSF53850">
    <property type="entry name" value="Periplasmic binding protein-like II"/>
    <property type="match status" value="1"/>
</dbReference>
<dbReference type="GO" id="GO:0015768">
    <property type="term" value="P:maltose transport"/>
    <property type="evidence" value="ECO:0007669"/>
    <property type="project" value="TreeGrafter"/>
</dbReference>
<proteinExistence type="inferred from homology"/>
<dbReference type="InterPro" id="IPR006059">
    <property type="entry name" value="SBP"/>
</dbReference>
<evidence type="ECO:0000256" key="1">
    <source>
        <dbReference type="ARBA" id="ARBA00008520"/>
    </source>
</evidence>
<dbReference type="Proteomes" id="UP001208624">
    <property type="component" value="Unassembled WGS sequence"/>
</dbReference>
<protein>
    <submittedName>
        <fullName evidence="4">Extracellular solute-binding protein</fullName>
    </submittedName>
</protein>
<dbReference type="PANTHER" id="PTHR30061:SF50">
    <property type="entry name" value="MALTOSE_MALTODEXTRIN-BINDING PERIPLASMIC PROTEIN"/>
    <property type="match status" value="1"/>
</dbReference>
<feature type="non-terminal residue" evidence="4">
    <location>
        <position position="1"/>
    </location>
</feature>
<dbReference type="GO" id="GO:0030288">
    <property type="term" value="C:outer membrane-bounded periplasmic space"/>
    <property type="evidence" value="ECO:0007669"/>
    <property type="project" value="UniProtKB-ARBA"/>
</dbReference>